<keyword evidence="5" id="KW-0378">Hydrolase</keyword>
<dbReference type="GO" id="GO:0006509">
    <property type="term" value="P:membrane protein ectodomain proteolysis"/>
    <property type="evidence" value="ECO:0007669"/>
    <property type="project" value="TreeGrafter"/>
</dbReference>
<dbReference type="GO" id="GO:0016485">
    <property type="term" value="P:protein processing"/>
    <property type="evidence" value="ECO:0007669"/>
    <property type="project" value="InterPro"/>
</dbReference>
<evidence type="ECO:0000256" key="6">
    <source>
        <dbReference type="SAM" id="MobiDB-lite"/>
    </source>
</evidence>
<dbReference type="Proteomes" id="UP000299102">
    <property type="component" value="Unassembled WGS sequence"/>
</dbReference>
<feature type="transmembrane region" description="Helical" evidence="5">
    <location>
        <begin position="151"/>
        <end position="172"/>
    </location>
</feature>
<comment type="subunit">
    <text evidence="5">Homodimer.</text>
</comment>
<accession>A0A4C1UCX1</accession>
<evidence type="ECO:0000256" key="5">
    <source>
        <dbReference type="RuleBase" id="RU361148"/>
    </source>
</evidence>
<dbReference type="PANTHER" id="PTHR10202">
    <property type="entry name" value="PRESENILIN"/>
    <property type="match status" value="1"/>
</dbReference>
<comment type="similarity">
    <text evidence="5">Belongs to the peptidase A22A family.</text>
</comment>
<feature type="transmembrane region" description="Helical" evidence="5">
    <location>
        <begin position="184"/>
        <end position="201"/>
    </location>
</feature>
<evidence type="ECO:0000256" key="3">
    <source>
        <dbReference type="ARBA" id="ARBA00022989"/>
    </source>
</evidence>
<evidence type="ECO:0000313" key="8">
    <source>
        <dbReference type="Proteomes" id="UP000299102"/>
    </source>
</evidence>
<dbReference type="InterPro" id="IPR006639">
    <property type="entry name" value="Preselin/SPP"/>
</dbReference>
<reference evidence="7 8" key="1">
    <citation type="journal article" date="2019" name="Commun. Biol.">
        <title>The bagworm genome reveals a unique fibroin gene that provides high tensile strength.</title>
        <authorList>
            <person name="Kono N."/>
            <person name="Nakamura H."/>
            <person name="Ohtoshi R."/>
            <person name="Tomita M."/>
            <person name="Numata K."/>
            <person name="Arakawa K."/>
        </authorList>
    </citation>
    <scope>NUCLEOTIDE SEQUENCE [LARGE SCALE GENOMIC DNA]</scope>
</reference>
<dbReference type="GO" id="GO:0042500">
    <property type="term" value="F:aspartic endopeptidase activity, intramembrane cleaving"/>
    <property type="evidence" value="ECO:0007669"/>
    <property type="project" value="InterPro"/>
</dbReference>
<dbReference type="InterPro" id="IPR001108">
    <property type="entry name" value="Peptidase_A22A"/>
</dbReference>
<evidence type="ECO:0000256" key="1">
    <source>
        <dbReference type="ARBA" id="ARBA00004127"/>
    </source>
</evidence>
<comment type="domain">
    <text evidence="5">The PAL motif is required for normal active site conformation.</text>
</comment>
<dbReference type="Pfam" id="PF01080">
    <property type="entry name" value="Presenilin"/>
    <property type="match status" value="1"/>
</dbReference>
<dbReference type="GO" id="GO:0070765">
    <property type="term" value="C:gamma-secretase complex"/>
    <property type="evidence" value="ECO:0007669"/>
    <property type="project" value="TreeGrafter"/>
</dbReference>
<feature type="compositionally biased region" description="Acidic residues" evidence="6">
    <location>
        <begin position="1"/>
        <end position="12"/>
    </location>
</feature>
<dbReference type="EMBL" id="BGZK01000160">
    <property type="protein sequence ID" value="GBP24295.1"/>
    <property type="molecule type" value="Genomic_DNA"/>
</dbReference>
<dbReference type="EC" id="3.4.23.-" evidence="5"/>
<dbReference type="GO" id="GO:0034205">
    <property type="term" value="P:amyloid-beta formation"/>
    <property type="evidence" value="ECO:0007669"/>
    <property type="project" value="TreeGrafter"/>
</dbReference>
<dbReference type="GO" id="GO:0007219">
    <property type="term" value="P:Notch signaling pathway"/>
    <property type="evidence" value="ECO:0007669"/>
    <property type="project" value="UniProtKB-KW"/>
</dbReference>
<evidence type="ECO:0000256" key="4">
    <source>
        <dbReference type="ARBA" id="ARBA00023136"/>
    </source>
</evidence>
<comment type="caution">
    <text evidence="7">The sequence shown here is derived from an EMBL/GenBank/DDBJ whole genome shotgun (WGS) entry which is preliminary data.</text>
</comment>
<keyword evidence="5" id="KW-0256">Endoplasmic reticulum</keyword>
<dbReference type="AlphaFoldDB" id="A0A4C1UCX1"/>
<organism evidence="7 8">
    <name type="scientific">Eumeta variegata</name>
    <name type="common">Bagworm moth</name>
    <name type="synonym">Eumeta japonica</name>
    <dbReference type="NCBI Taxonomy" id="151549"/>
    <lineage>
        <taxon>Eukaryota</taxon>
        <taxon>Metazoa</taxon>
        <taxon>Ecdysozoa</taxon>
        <taxon>Arthropoda</taxon>
        <taxon>Hexapoda</taxon>
        <taxon>Insecta</taxon>
        <taxon>Pterygota</taxon>
        <taxon>Neoptera</taxon>
        <taxon>Endopterygota</taxon>
        <taxon>Lepidoptera</taxon>
        <taxon>Glossata</taxon>
        <taxon>Ditrysia</taxon>
        <taxon>Tineoidea</taxon>
        <taxon>Psychidae</taxon>
        <taxon>Oiketicinae</taxon>
        <taxon>Eumeta</taxon>
    </lineage>
</organism>
<keyword evidence="2 5" id="KW-0812">Transmembrane</keyword>
<comment type="function">
    <text evidence="5">Probable subunit of the gamma-secretase complex, an endoprotease complex that catalyzes the intramembrane cleavage of integral membrane proteins such as Notch receptors.</text>
</comment>
<dbReference type="PANTHER" id="PTHR10202:SF13">
    <property type="entry name" value="PRESENILIN HOMOLOG"/>
    <property type="match status" value="1"/>
</dbReference>
<dbReference type="GO" id="GO:0055074">
    <property type="term" value="P:calcium ion homeostasis"/>
    <property type="evidence" value="ECO:0007669"/>
    <property type="project" value="TreeGrafter"/>
</dbReference>
<dbReference type="OrthoDB" id="20287at2759"/>
<feature type="region of interest" description="Disordered" evidence="6">
    <location>
        <begin position="1"/>
        <end position="20"/>
    </location>
</feature>
<comment type="subcellular location">
    <subcellularLocation>
        <location evidence="1">Endomembrane system</location>
        <topology evidence="1">Multi-pass membrane protein</topology>
    </subcellularLocation>
    <subcellularLocation>
        <location evidence="5">Endoplasmic reticulum membrane</location>
        <topology evidence="5">Multi-pass membrane protein</topology>
    </subcellularLocation>
    <subcellularLocation>
        <location evidence="5">Golgi apparatus membrane</location>
        <topology evidence="5">Multi-pass membrane protein</topology>
    </subcellularLocation>
</comment>
<proteinExistence type="inferred from homology"/>
<name>A0A4C1UCX1_EUMVA</name>
<keyword evidence="5" id="KW-0914">Notch signaling pathway</keyword>
<evidence type="ECO:0000313" key="7">
    <source>
        <dbReference type="EMBL" id="GBP24295.1"/>
    </source>
</evidence>
<keyword evidence="4 5" id="KW-0472">Membrane</keyword>
<gene>
    <name evidence="7" type="primary">Psn</name>
    <name evidence="7" type="ORF">EVAR_9393_1</name>
</gene>
<keyword evidence="5" id="KW-0645">Protease</keyword>
<dbReference type="PRINTS" id="PR01072">
    <property type="entry name" value="PRESENILIN"/>
</dbReference>
<feature type="transmembrane region" description="Helical" evidence="5">
    <location>
        <begin position="266"/>
        <end position="282"/>
    </location>
</feature>
<keyword evidence="5" id="KW-0333">Golgi apparatus</keyword>
<keyword evidence="8" id="KW-1185">Reference proteome</keyword>
<keyword evidence="3 5" id="KW-1133">Transmembrane helix</keyword>
<dbReference type="SMART" id="SM00730">
    <property type="entry name" value="PSN"/>
    <property type="match status" value="1"/>
</dbReference>
<sequence length="349" mass="39062">MTDSDSELEEATEYTALMDGHIAEARSDRLVAQRITKKRKNKPDGQRSYGSVEDSDGSRTSTSRVEAPNSGDGDHGPSTTVAVNEGPPLEELELKYGAKHVIKLFVPVTLCMIVVVATISSINFYSVKDIYLAYTPFHEESPYAVTKVWNALANSMILLCVIALMTVLLIVLYKKRCYKTIHGWLILSSLMLLFLFSYLYIEEALRAYNIPLDFLTLAFVLWNFGVMGMIVIHWKGPLRLQQAYLIFIAALMALVFIKYLPEWTTWAVLAVISIWDLVAVLTPKGPLRILVETAQERNEPIFPALIYSSTVMYCLAATTNGEGEPHRELRPLAPRTHGLTLPIVATCQT</sequence>
<protein>
    <recommendedName>
        <fullName evidence="5">Presenilin</fullName>
        <ecNumber evidence="5">3.4.23.-</ecNumber>
    </recommendedName>
</protein>
<dbReference type="GO" id="GO:0005789">
    <property type="term" value="C:endoplasmic reticulum membrane"/>
    <property type="evidence" value="ECO:0007669"/>
    <property type="project" value="UniProtKB-SubCell"/>
</dbReference>
<feature type="transmembrane region" description="Helical" evidence="5">
    <location>
        <begin position="207"/>
        <end position="231"/>
    </location>
</feature>
<feature type="transmembrane region" description="Helical" evidence="5">
    <location>
        <begin position="104"/>
        <end position="125"/>
    </location>
</feature>
<feature type="region of interest" description="Disordered" evidence="6">
    <location>
        <begin position="33"/>
        <end position="84"/>
    </location>
</feature>
<dbReference type="GO" id="GO:0000139">
    <property type="term" value="C:Golgi membrane"/>
    <property type="evidence" value="ECO:0007669"/>
    <property type="project" value="UniProtKB-SubCell"/>
</dbReference>
<feature type="transmembrane region" description="Helical" evidence="5">
    <location>
        <begin position="243"/>
        <end position="260"/>
    </location>
</feature>
<dbReference type="STRING" id="151549.A0A4C1UCX1"/>
<evidence type="ECO:0000256" key="2">
    <source>
        <dbReference type="ARBA" id="ARBA00022692"/>
    </source>
</evidence>